<evidence type="ECO:0000313" key="5">
    <source>
        <dbReference type="Proteomes" id="UP000326979"/>
    </source>
</evidence>
<dbReference type="InterPro" id="IPR036890">
    <property type="entry name" value="HATPase_C_sf"/>
</dbReference>
<dbReference type="PROSITE" id="PS50113">
    <property type="entry name" value="PAC"/>
    <property type="match status" value="1"/>
</dbReference>
<dbReference type="FunFam" id="3.60.40.10:FF:000031">
    <property type="entry name" value="PAS sensor protein"/>
    <property type="match status" value="1"/>
</dbReference>
<dbReference type="InterPro" id="IPR003018">
    <property type="entry name" value="GAF"/>
</dbReference>
<dbReference type="Gene3D" id="3.30.565.10">
    <property type="entry name" value="Histidine kinase-like ATPase, C-terminal domain"/>
    <property type="match status" value="1"/>
</dbReference>
<dbReference type="PROSITE" id="PS50112">
    <property type="entry name" value="PAS"/>
    <property type="match status" value="1"/>
</dbReference>
<accession>A0A5N8VWQ6</accession>
<dbReference type="InterPro" id="IPR052016">
    <property type="entry name" value="Bact_Sigma-Reg"/>
</dbReference>
<dbReference type="FunFam" id="3.30.565.10:FF:000028">
    <property type="entry name" value="PAS sensor protein"/>
    <property type="match status" value="1"/>
</dbReference>
<dbReference type="Gene3D" id="3.30.450.40">
    <property type="match status" value="1"/>
</dbReference>
<dbReference type="InterPro" id="IPR036457">
    <property type="entry name" value="PPM-type-like_dom_sf"/>
</dbReference>
<dbReference type="Pfam" id="PF13581">
    <property type="entry name" value="HATPase_c_2"/>
    <property type="match status" value="1"/>
</dbReference>
<dbReference type="Pfam" id="PF13185">
    <property type="entry name" value="GAF_2"/>
    <property type="match status" value="1"/>
</dbReference>
<gene>
    <name evidence="4" type="ORF">FNH04_04160</name>
</gene>
<dbReference type="Pfam" id="PF08448">
    <property type="entry name" value="PAS_4"/>
    <property type="match status" value="1"/>
</dbReference>
<name>A0A5N8VWQ6_9ACTN</name>
<dbReference type="CDD" id="cd00130">
    <property type="entry name" value="PAS"/>
    <property type="match status" value="2"/>
</dbReference>
<dbReference type="Pfam" id="PF07228">
    <property type="entry name" value="SpoIIE"/>
    <property type="match status" value="1"/>
</dbReference>
<organism evidence="4 5">
    <name type="scientific">Streptomyces phyllanthi</name>
    <dbReference type="NCBI Taxonomy" id="1803180"/>
    <lineage>
        <taxon>Bacteria</taxon>
        <taxon>Bacillati</taxon>
        <taxon>Actinomycetota</taxon>
        <taxon>Actinomycetes</taxon>
        <taxon>Kitasatosporales</taxon>
        <taxon>Streptomycetaceae</taxon>
        <taxon>Streptomyces</taxon>
    </lineage>
</organism>
<evidence type="ECO:0000259" key="2">
    <source>
        <dbReference type="PROSITE" id="PS50112"/>
    </source>
</evidence>
<dbReference type="InterPro" id="IPR000014">
    <property type="entry name" value="PAS"/>
</dbReference>
<dbReference type="InterPro" id="IPR003594">
    <property type="entry name" value="HATPase_dom"/>
</dbReference>
<dbReference type="GO" id="GO:0006355">
    <property type="term" value="P:regulation of DNA-templated transcription"/>
    <property type="evidence" value="ECO:0007669"/>
    <property type="project" value="InterPro"/>
</dbReference>
<keyword evidence="1" id="KW-0378">Hydrolase</keyword>
<feature type="domain" description="PAC" evidence="3">
    <location>
        <begin position="199"/>
        <end position="251"/>
    </location>
</feature>
<dbReference type="SUPFAM" id="SSF55785">
    <property type="entry name" value="PYP-like sensor domain (PAS domain)"/>
    <property type="match status" value="2"/>
</dbReference>
<dbReference type="InterPro" id="IPR013656">
    <property type="entry name" value="PAS_4"/>
</dbReference>
<protein>
    <submittedName>
        <fullName evidence="4">SpoIIE family protein phosphatase</fullName>
    </submittedName>
</protein>
<dbReference type="AlphaFoldDB" id="A0A5N8VWQ6"/>
<dbReference type="FunFam" id="3.30.450.40:FF:000035">
    <property type="entry name" value="PAS sensor protein"/>
    <property type="match status" value="1"/>
</dbReference>
<dbReference type="InterPro" id="IPR029016">
    <property type="entry name" value="GAF-like_dom_sf"/>
</dbReference>
<dbReference type="NCBIfam" id="TIGR00229">
    <property type="entry name" value="sensory_box"/>
    <property type="match status" value="2"/>
</dbReference>
<dbReference type="InterPro" id="IPR035965">
    <property type="entry name" value="PAS-like_dom_sf"/>
</dbReference>
<evidence type="ECO:0000259" key="3">
    <source>
        <dbReference type="PROSITE" id="PS50113"/>
    </source>
</evidence>
<dbReference type="Pfam" id="PF00989">
    <property type="entry name" value="PAS"/>
    <property type="match status" value="1"/>
</dbReference>
<proteinExistence type="predicted"/>
<dbReference type="Proteomes" id="UP000326979">
    <property type="component" value="Unassembled WGS sequence"/>
</dbReference>
<dbReference type="OrthoDB" id="118142at2"/>
<dbReference type="Gene3D" id="3.60.40.10">
    <property type="entry name" value="PPM-type phosphatase domain"/>
    <property type="match status" value="1"/>
</dbReference>
<dbReference type="PANTHER" id="PTHR43156:SF2">
    <property type="entry name" value="STAGE II SPORULATION PROTEIN E"/>
    <property type="match status" value="1"/>
</dbReference>
<keyword evidence="5" id="KW-1185">Reference proteome</keyword>
<feature type="domain" description="PAS" evidence="2">
    <location>
        <begin position="18"/>
        <end position="74"/>
    </location>
</feature>
<evidence type="ECO:0000313" key="4">
    <source>
        <dbReference type="EMBL" id="MPY39146.1"/>
    </source>
</evidence>
<dbReference type="PANTHER" id="PTHR43156">
    <property type="entry name" value="STAGE II SPORULATION PROTEIN E-RELATED"/>
    <property type="match status" value="1"/>
</dbReference>
<dbReference type="RefSeq" id="WP_152780425.1">
    <property type="nucleotide sequence ID" value="NZ_BAABEQ010000094.1"/>
</dbReference>
<dbReference type="SMART" id="SM00331">
    <property type="entry name" value="PP2C_SIG"/>
    <property type="match status" value="1"/>
</dbReference>
<dbReference type="CDD" id="cd16936">
    <property type="entry name" value="HATPase_RsbW-like"/>
    <property type="match status" value="1"/>
</dbReference>
<dbReference type="SMART" id="SM00091">
    <property type="entry name" value="PAS"/>
    <property type="match status" value="2"/>
</dbReference>
<dbReference type="SUPFAM" id="SSF81606">
    <property type="entry name" value="PP2C-like"/>
    <property type="match status" value="1"/>
</dbReference>
<dbReference type="SMART" id="SM00065">
    <property type="entry name" value="GAF"/>
    <property type="match status" value="1"/>
</dbReference>
<comment type="caution">
    <text evidence="4">The sequence shown here is derived from an EMBL/GenBank/DDBJ whole genome shotgun (WGS) entry which is preliminary data.</text>
</comment>
<dbReference type="InterPro" id="IPR000700">
    <property type="entry name" value="PAS-assoc_C"/>
</dbReference>
<dbReference type="InterPro" id="IPR013767">
    <property type="entry name" value="PAS_fold"/>
</dbReference>
<dbReference type="SUPFAM" id="SSF55781">
    <property type="entry name" value="GAF domain-like"/>
    <property type="match status" value="1"/>
</dbReference>
<sequence>MQLSESDDDPLGLHLAALAVLDEQGTVVGWSRRAQDLIGYPGPDVIGRSAFEVLVDPGDLPAVKDAAVRCRRAGGWFGLVTVRHRGGHGVELGLRVSALSRDQLREWFLAGAPAADVLAWQRDRAVLDGLYRRCPIGLAVHSPDMKVLRVNRAIERFTGVPAADFRGLPTGVMLIPDDARKAVDRVRQVIRTGRAQVYSEQYVRLERDPARERVASVSSFPMEDAAGRILGVAEMIEDITERHRAQHRLALLAEASTRVGTTLDVGQTARELADVFVPHLADHTTVDLLQLVTRGEEPAPAPAGAVVRAGASSVGTHEPGPLDPRGEPVEYAPNAPQARCLATGRPILEPVFPSDWQSRTPGPGRPVPEPGSHSLIVVPLAARGLVLGVMSLWRSRRPDPFEADDLTLAQELASRAALAIDNARRFAQQQQTAFTLQSSLLPSAVPQQSAVEAVPRYLPAGAGPGLGGDWFDVIALSGARVALVVGDVVGRGLHAAATMGRLRTAVHTLASLDLEPDEVLSRLDDLVNLLATEQEAAGERPVTQQVLSATCLYAVYDPVSRRCTAARAGHPPPVVTTPDGQASLLDLPAGPPLGLGGLPFEAREFELPEGSLVTLYTNGLIGERTMDADEALARLCAALTRPADPLQETCRAVVDALVPARPADDIALIIARTRVLPEQNVASWQLPREATAATRARALVTDKLTEWGLEHLAFTTELITSELVTNAYRYASGPMTLRLIRERSLVCEVSDASHTSPHLRHARTTDEGGRGLFLVAQMTERWGTRYSREGKTVWTEQPLPEGEPVPGVRSH</sequence>
<evidence type="ECO:0000256" key="1">
    <source>
        <dbReference type="ARBA" id="ARBA00022801"/>
    </source>
</evidence>
<dbReference type="EMBL" id="VJZE01000013">
    <property type="protein sequence ID" value="MPY39146.1"/>
    <property type="molecule type" value="Genomic_DNA"/>
</dbReference>
<dbReference type="Gene3D" id="3.30.450.20">
    <property type="entry name" value="PAS domain"/>
    <property type="match status" value="2"/>
</dbReference>
<reference evidence="4 5" key="1">
    <citation type="submission" date="2019-07" db="EMBL/GenBank/DDBJ databases">
        <title>New species of Amycolatopsis and Streptomyces.</title>
        <authorList>
            <person name="Duangmal K."/>
            <person name="Teo W.F.A."/>
            <person name="Lipun K."/>
        </authorList>
    </citation>
    <scope>NUCLEOTIDE SEQUENCE [LARGE SCALE GENOMIC DNA]</scope>
    <source>
        <strain evidence="4 5">TISTR 2346</strain>
    </source>
</reference>
<dbReference type="GO" id="GO:0016791">
    <property type="term" value="F:phosphatase activity"/>
    <property type="evidence" value="ECO:0007669"/>
    <property type="project" value="TreeGrafter"/>
</dbReference>
<dbReference type="InterPro" id="IPR001932">
    <property type="entry name" value="PPM-type_phosphatase-like_dom"/>
</dbReference>